<comment type="similarity">
    <text evidence="1">Belongs to the shugoshin family.</text>
</comment>
<evidence type="ECO:0000256" key="1">
    <source>
        <dbReference type="ARBA" id="ARBA00010845"/>
    </source>
</evidence>
<dbReference type="GO" id="GO:0034090">
    <property type="term" value="P:maintenance of meiotic sister chromatid cohesion"/>
    <property type="evidence" value="ECO:0007669"/>
    <property type="project" value="InterPro"/>
</dbReference>
<keyword evidence="3" id="KW-0175">Coiled coil</keyword>
<comment type="caution">
    <text evidence="6">The sequence shown here is derived from an EMBL/GenBank/DDBJ whole genome shotgun (WGS) entry which is preliminary data.</text>
</comment>
<dbReference type="Pfam" id="PF07557">
    <property type="entry name" value="Shugoshin_C"/>
    <property type="match status" value="1"/>
</dbReference>
<name>A0A9Q0FE76_9ROSI</name>
<reference evidence="6" key="1">
    <citation type="submission" date="2022-02" db="EMBL/GenBank/DDBJ databases">
        <authorList>
            <person name="Henning P.M."/>
            <person name="McCubbin A.G."/>
            <person name="Shore J.S."/>
        </authorList>
    </citation>
    <scope>NUCLEOTIDE SEQUENCE</scope>
    <source>
        <strain evidence="6">F60SS</strain>
        <tissue evidence="6">Leaves</tissue>
    </source>
</reference>
<feature type="region of interest" description="Disordered" evidence="4">
    <location>
        <begin position="360"/>
        <end position="401"/>
    </location>
</feature>
<feature type="region of interest" description="Disordered" evidence="4">
    <location>
        <begin position="36"/>
        <end position="56"/>
    </location>
</feature>
<keyword evidence="7" id="KW-1185">Reference proteome</keyword>
<dbReference type="AlphaFoldDB" id="A0A9Q0FE76"/>
<dbReference type="GO" id="GO:0000775">
    <property type="term" value="C:chromosome, centromeric region"/>
    <property type="evidence" value="ECO:0007669"/>
    <property type="project" value="InterPro"/>
</dbReference>
<reference evidence="6" key="2">
    <citation type="journal article" date="2023" name="Plants (Basel)">
        <title>Annotation of the Turnera subulata (Passifloraceae) Draft Genome Reveals the S-Locus Evolved after the Divergence of Turneroideae from Passifloroideae in a Stepwise Manner.</title>
        <authorList>
            <person name="Henning P.M."/>
            <person name="Roalson E.H."/>
            <person name="Mir W."/>
            <person name="McCubbin A.G."/>
            <person name="Shore J.S."/>
        </authorList>
    </citation>
    <scope>NUCLEOTIDE SEQUENCE</scope>
    <source>
        <strain evidence="6">F60SS</strain>
    </source>
</reference>
<dbReference type="PANTHER" id="PTHR34373">
    <property type="entry name" value="SHUGOSHIN 2"/>
    <property type="match status" value="1"/>
</dbReference>
<feature type="compositionally biased region" description="Polar residues" evidence="4">
    <location>
        <begin position="40"/>
        <end position="53"/>
    </location>
</feature>
<evidence type="ECO:0000313" key="7">
    <source>
        <dbReference type="Proteomes" id="UP001141552"/>
    </source>
</evidence>
<evidence type="ECO:0000259" key="5">
    <source>
        <dbReference type="Pfam" id="PF07557"/>
    </source>
</evidence>
<feature type="region of interest" description="Disordered" evidence="4">
    <location>
        <begin position="323"/>
        <end position="347"/>
    </location>
</feature>
<feature type="compositionally biased region" description="Basic residues" evidence="4">
    <location>
        <begin position="160"/>
        <end position="172"/>
    </location>
</feature>
<feature type="coiled-coil region" evidence="3">
    <location>
        <begin position="81"/>
        <end position="129"/>
    </location>
</feature>
<dbReference type="EMBL" id="JAKUCV010005791">
    <property type="protein sequence ID" value="KAJ4829833.1"/>
    <property type="molecule type" value="Genomic_DNA"/>
</dbReference>
<dbReference type="InterPro" id="IPR044693">
    <property type="entry name" value="SGO_plant"/>
</dbReference>
<feature type="domain" description="Shugoshin C-terminal" evidence="5">
    <location>
        <begin position="402"/>
        <end position="425"/>
    </location>
</feature>
<gene>
    <name evidence="6" type="ORF">Tsubulata_016546</name>
</gene>
<keyword evidence="2" id="KW-0159">Chromosome partition</keyword>
<feature type="compositionally biased region" description="Basic and acidic residues" evidence="4">
    <location>
        <begin position="224"/>
        <end position="233"/>
    </location>
</feature>
<sequence>MEEVSVVDTEKNNIAGKKAKARASAVGNAQRTMLADISNLPRQSQATRPQSLPRNPEECINKLRQDNMALVKLVADRNKIIELSAVELQRLRVNYQKLQQQNLQLAQANSQMLAELNSSKDKLKALQHELGCKNSLLMVEKMEVEAREHVEARDFSQTERKKKPCNAKRKRSSIVQASEDTAINPVQAKTFDQQRAKSRRESARFKSEATEDLFEVADIKLDPIEHDPNAREKTNKKRQSARFKCGEQELNTDMSKIDDDTLGPSSLNPVLDEKTVDNKRLCLRRRSSRLQSLEAEEPAENLPKNDDAKIFVSSMKDESENFAEDRLCSGGLATGPQSLEEHESTEYASQIDNVKVSVSHTNNDLVHHGSLKSSVSSMDEEPKAECSAPGSETQDLPRMSIRPVRRAAVKVQSYKEIPLNVKMRRAT</sequence>
<dbReference type="InterPro" id="IPR011515">
    <property type="entry name" value="Shugoshin_C"/>
</dbReference>
<organism evidence="6 7">
    <name type="scientific">Turnera subulata</name>
    <dbReference type="NCBI Taxonomy" id="218843"/>
    <lineage>
        <taxon>Eukaryota</taxon>
        <taxon>Viridiplantae</taxon>
        <taxon>Streptophyta</taxon>
        <taxon>Embryophyta</taxon>
        <taxon>Tracheophyta</taxon>
        <taxon>Spermatophyta</taxon>
        <taxon>Magnoliopsida</taxon>
        <taxon>eudicotyledons</taxon>
        <taxon>Gunneridae</taxon>
        <taxon>Pentapetalae</taxon>
        <taxon>rosids</taxon>
        <taxon>fabids</taxon>
        <taxon>Malpighiales</taxon>
        <taxon>Passifloraceae</taxon>
        <taxon>Turnera</taxon>
    </lineage>
</organism>
<accession>A0A9Q0FE76</accession>
<evidence type="ECO:0000313" key="6">
    <source>
        <dbReference type="EMBL" id="KAJ4829833.1"/>
    </source>
</evidence>
<dbReference type="GO" id="GO:0045144">
    <property type="term" value="P:meiotic sister chromatid segregation"/>
    <property type="evidence" value="ECO:0007669"/>
    <property type="project" value="InterPro"/>
</dbReference>
<evidence type="ECO:0000256" key="3">
    <source>
        <dbReference type="SAM" id="Coils"/>
    </source>
</evidence>
<dbReference type="GO" id="GO:0005634">
    <property type="term" value="C:nucleus"/>
    <property type="evidence" value="ECO:0007669"/>
    <property type="project" value="InterPro"/>
</dbReference>
<proteinExistence type="inferred from homology"/>
<feature type="region of interest" description="Disordered" evidence="4">
    <location>
        <begin position="151"/>
        <end position="181"/>
    </location>
</feature>
<dbReference type="PANTHER" id="PTHR34373:SF9">
    <property type="entry name" value="SHUGOSHIN 2"/>
    <property type="match status" value="1"/>
</dbReference>
<feature type="region of interest" description="Disordered" evidence="4">
    <location>
        <begin position="224"/>
        <end position="246"/>
    </location>
</feature>
<protein>
    <recommendedName>
        <fullName evidence="5">Shugoshin C-terminal domain-containing protein</fullName>
    </recommendedName>
</protein>
<dbReference type="Proteomes" id="UP001141552">
    <property type="component" value="Unassembled WGS sequence"/>
</dbReference>
<evidence type="ECO:0000256" key="4">
    <source>
        <dbReference type="SAM" id="MobiDB-lite"/>
    </source>
</evidence>
<dbReference type="OrthoDB" id="770508at2759"/>
<evidence type="ECO:0000256" key="2">
    <source>
        <dbReference type="ARBA" id="ARBA00022829"/>
    </source>
</evidence>